<organism evidence="2 3">
    <name type="scientific">Arthrobacter russicus</name>
    <dbReference type="NCBI Taxonomy" id="172040"/>
    <lineage>
        <taxon>Bacteria</taxon>
        <taxon>Bacillati</taxon>
        <taxon>Actinomycetota</taxon>
        <taxon>Actinomycetes</taxon>
        <taxon>Micrococcales</taxon>
        <taxon>Micrococcaceae</taxon>
        <taxon>Arthrobacter</taxon>
    </lineage>
</organism>
<dbReference type="InterPro" id="IPR003615">
    <property type="entry name" value="HNH_nuc"/>
</dbReference>
<dbReference type="RefSeq" id="WP_309799943.1">
    <property type="nucleotide sequence ID" value="NZ_BAAAHY010000004.1"/>
</dbReference>
<dbReference type="CDD" id="cd00085">
    <property type="entry name" value="HNHc"/>
    <property type="match status" value="1"/>
</dbReference>
<gene>
    <name evidence="2" type="ORF">JOE69_002943</name>
</gene>
<name>A0ABU1JEA2_9MICC</name>
<dbReference type="Proteomes" id="UP001185069">
    <property type="component" value="Unassembled WGS sequence"/>
</dbReference>
<keyword evidence="3" id="KW-1185">Reference proteome</keyword>
<feature type="domain" description="HNH nuclease" evidence="1">
    <location>
        <begin position="371"/>
        <end position="423"/>
    </location>
</feature>
<protein>
    <recommendedName>
        <fullName evidence="1">HNH nuclease domain-containing protein</fullName>
    </recommendedName>
</protein>
<evidence type="ECO:0000313" key="3">
    <source>
        <dbReference type="Proteomes" id="UP001185069"/>
    </source>
</evidence>
<reference evidence="2 3" key="1">
    <citation type="submission" date="2023-07" db="EMBL/GenBank/DDBJ databases">
        <title>Sequencing the genomes of 1000 actinobacteria strains.</title>
        <authorList>
            <person name="Klenk H.-P."/>
        </authorList>
    </citation>
    <scope>NUCLEOTIDE SEQUENCE [LARGE SCALE GENOMIC DNA]</scope>
    <source>
        <strain evidence="2 3">DSM 14555</strain>
    </source>
</reference>
<evidence type="ECO:0000259" key="1">
    <source>
        <dbReference type="SMART" id="SM00507"/>
    </source>
</evidence>
<evidence type="ECO:0000313" key="2">
    <source>
        <dbReference type="EMBL" id="MDR6270705.1"/>
    </source>
</evidence>
<dbReference type="SMART" id="SM00507">
    <property type="entry name" value="HNHc"/>
    <property type="match status" value="1"/>
</dbReference>
<dbReference type="EMBL" id="JAVDQF010000001">
    <property type="protein sequence ID" value="MDR6270705.1"/>
    <property type="molecule type" value="Genomic_DNA"/>
</dbReference>
<sequence length="461" mass="50548">MGTDVLIRPPLEALHQAESSIAAALASASANFALLSSAALLASLDTLERISRALSMVQAAAAVAVQERNLAADPERHFAVASGDEPTGSPRSEFRNAAEFLQRRLRISKAEARRRIRLGECLLPRRSLGGEALPPRYEKLAAAAQSAAAGSEALTLSVRALDEVAGRADEPTRLAMETSLSELASTQDPDFLRPVVQRWNTIIDQDGTAPSEAELKQRQGIWRMRTHRGLNQFLIWADQTEAEVLLTVMNAGTNPRTETADARGLDQRSLPQKHLDALVTAVKAALQTELFPRTGGSRPQPLATVGFKELLADFSDAETPAATTARLAFTGPINAKNLRALACDAEIIPVVFGGQGQVLDVGAGRRFFNRTQRLALIARDRGCSFPDCTIPASWCEAHHVDWWSRNPWTAVDNGALLCSHHHHLIHQGQWEMQIRSGIPWFIPPSWLDPLRDPRRNRFHQI</sequence>
<dbReference type="InterPro" id="IPR003870">
    <property type="entry name" value="DUF222"/>
</dbReference>
<proteinExistence type="predicted"/>
<comment type="caution">
    <text evidence="2">The sequence shown here is derived from an EMBL/GenBank/DDBJ whole genome shotgun (WGS) entry which is preliminary data.</text>
</comment>
<accession>A0ABU1JEA2</accession>
<dbReference type="Pfam" id="PF02720">
    <property type="entry name" value="DUF222"/>
    <property type="match status" value="1"/>
</dbReference>